<evidence type="ECO:0000313" key="2">
    <source>
        <dbReference type="EMBL" id="SUZ82289.1"/>
    </source>
</evidence>
<evidence type="ECO:0000256" key="1">
    <source>
        <dbReference type="SAM" id="MobiDB-lite"/>
    </source>
</evidence>
<dbReference type="AlphaFoldDB" id="A0A381QUM7"/>
<dbReference type="EMBL" id="UINC01001500">
    <property type="protein sequence ID" value="SUZ82289.1"/>
    <property type="molecule type" value="Genomic_DNA"/>
</dbReference>
<dbReference type="InterPro" id="IPR007607">
    <property type="entry name" value="BacA/B"/>
</dbReference>
<reference evidence="2" key="1">
    <citation type="submission" date="2018-05" db="EMBL/GenBank/DDBJ databases">
        <authorList>
            <person name="Lanie J.A."/>
            <person name="Ng W.-L."/>
            <person name="Kazmierczak K.M."/>
            <person name="Andrzejewski T.M."/>
            <person name="Davidsen T.M."/>
            <person name="Wayne K.J."/>
            <person name="Tettelin H."/>
            <person name="Glass J.I."/>
            <person name="Rusch D."/>
            <person name="Podicherti R."/>
            <person name="Tsui H.-C.T."/>
            <person name="Winkler M.E."/>
        </authorList>
    </citation>
    <scope>NUCLEOTIDE SEQUENCE</scope>
</reference>
<dbReference type="PANTHER" id="PTHR35024">
    <property type="entry name" value="HYPOTHETICAL CYTOSOLIC PROTEIN"/>
    <property type="match status" value="1"/>
</dbReference>
<organism evidence="2">
    <name type="scientific">marine metagenome</name>
    <dbReference type="NCBI Taxonomy" id="408172"/>
    <lineage>
        <taxon>unclassified sequences</taxon>
        <taxon>metagenomes</taxon>
        <taxon>ecological metagenomes</taxon>
    </lineage>
</organism>
<dbReference type="PANTHER" id="PTHR35024:SF4">
    <property type="entry name" value="POLYMER-FORMING CYTOSKELETAL PROTEIN"/>
    <property type="match status" value="1"/>
</dbReference>
<feature type="region of interest" description="Disordered" evidence="1">
    <location>
        <begin position="110"/>
        <end position="132"/>
    </location>
</feature>
<accession>A0A381QUM7</accession>
<dbReference type="Pfam" id="PF04519">
    <property type="entry name" value="Bactofilin"/>
    <property type="match status" value="1"/>
</dbReference>
<evidence type="ECO:0008006" key="3">
    <source>
        <dbReference type="Google" id="ProtNLM"/>
    </source>
</evidence>
<protein>
    <recommendedName>
        <fullName evidence="3">Cell shape determination protein CcmA</fullName>
    </recommendedName>
</protein>
<sequence>MNKKVQENITTLHKDISFNGKLIGDEKIIISGQIEGSLQTSQDLTIEKSGIVKADIKSSNLVLSGVLVGNVDSKGIVTITKSGRMIGDIKSENIIINAGAQYKGTILTKASSKLNSPKKESPRKNSRFKTKR</sequence>
<name>A0A381QUM7_9ZZZZ</name>
<gene>
    <name evidence="2" type="ORF">METZ01_LOCUS35143</name>
</gene>
<proteinExistence type="predicted"/>